<dbReference type="Pfam" id="PF06864">
    <property type="entry name" value="PAP_PilO"/>
    <property type="match status" value="1"/>
</dbReference>
<evidence type="ECO:0000256" key="1">
    <source>
        <dbReference type="SAM" id="Phobius"/>
    </source>
</evidence>
<keyword evidence="1" id="KW-0472">Membrane</keyword>
<proteinExistence type="predicted"/>
<organism evidence="2 3">
    <name type="scientific">Massilia rubra</name>
    <dbReference type="NCBI Taxonomy" id="2607910"/>
    <lineage>
        <taxon>Bacteria</taxon>
        <taxon>Pseudomonadati</taxon>
        <taxon>Pseudomonadota</taxon>
        <taxon>Betaproteobacteria</taxon>
        <taxon>Burkholderiales</taxon>
        <taxon>Oxalobacteraceae</taxon>
        <taxon>Telluria group</taxon>
        <taxon>Massilia</taxon>
    </lineage>
</organism>
<gene>
    <name evidence="2" type="primary">pilO2</name>
    <name evidence="2" type="ORF">F0185_03540</name>
</gene>
<reference evidence="2 3" key="1">
    <citation type="submission" date="2019-09" db="EMBL/GenBank/DDBJ databases">
        <title>Taxonomy of Antarctic Massilia spp.: description of Massilia rubra sp. nov., Massilia aquatica sp. nov., Massilia mucilaginosa sp. nov., Massilia frigida sp. nov. isolated from streams, lakes and regoliths.</title>
        <authorList>
            <person name="Holochova P."/>
            <person name="Sedlacek I."/>
            <person name="Kralova S."/>
            <person name="Maslanova I."/>
            <person name="Busse H.-J."/>
            <person name="Stankova E."/>
            <person name="Vrbovska V."/>
            <person name="Kovarovic V."/>
            <person name="Bartak M."/>
            <person name="Svec P."/>
            <person name="Pantucek R."/>
        </authorList>
    </citation>
    <scope>NUCLEOTIDE SEQUENCE [LARGE SCALE GENOMIC DNA]</scope>
    <source>
        <strain evidence="2 3">CCM 8692</strain>
    </source>
</reference>
<dbReference type="Proteomes" id="UP000785613">
    <property type="component" value="Unassembled WGS sequence"/>
</dbReference>
<dbReference type="RefSeq" id="WP_167221656.1">
    <property type="nucleotide sequence ID" value="NZ_VUYU01000002.1"/>
</dbReference>
<comment type="caution">
    <text evidence="2">The sequence shown here is derived from an EMBL/GenBank/DDBJ whole genome shotgun (WGS) entry which is preliminary data.</text>
</comment>
<protein>
    <submittedName>
        <fullName evidence="2">Type 4b pilus protein PilO2</fullName>
    </submittedName>
</protein>
<accession>A0ABX0LFA2</accession>
<sequence>MSNPVIQLGRHKFVCGLFWQSLSRPRELAREAADLARKIDCDLAVLRREYSTAQAGFAHSGAGPRQALYSLAAAVASRLARDGAHYDGENQPVHNWLAAFRLPDGHWAYFAVRDANFLPNGDFAGTREEVFERLHGDYGLGGWNLVIGDAELEHYGFHNFRERSIEEVLGDAGDGRIKVSKSWLLRPTTPRIAPRLLAAGVAVCALLVLGAALGWRQYQARQQAQRAAADAALAARAGLAPPKAALMPAPHPWINSAAPSSVARACVAGLGQLTPGGWALSEYSCGAPEQRFTWMRQESTIDLLLAQVPDAQVDIGGDTATLARPFAPAPGADDVLLPRQPLVAGIQSRLQLMNLGLHLALRPPPPAPPAGSKPDGTMPPDWHTYTYAIGPVAVSPLEVAAMLDMPGIRIERMRYRAGIWSFEGVIYAK</sequence>
<feature type="transmembrane region" description="Helical" evidence="1">
    <location>
        <begin position="196"/>
        <end position="215"/>
    </location>
</feature>
<keyword evidence="3" id="KW-1185">Reference proteome</keyword>
<keyword evidence="1" id="KW-1133">Transmembrane helix</keyword>
<dbReference type="InterPro" id="IPR009663">
    <property type="entry name" value="PAP_PilO"/>
</dbReference>
<name>A0ABX0LFA2_9BURK</name>
<dbReference type="EMBL" id="VUYU01000002">
    <property type="protein sequence ID" value="NHZ32664.1"/>
    <property type="molecule type" value="Genomic_DNA"/>
</dbReference>
<evidence type="ECO:0000313" key="2">
    <source>
        <dbReference type="EMBL" id="NHZ32664.1"/>
    </source>
</evidence>
<evidence type="ECO:0000313" key="3">
    <source>
        <dbReference type="Proteomes" id="UP000785613"/>
    </source>
</evidence>
<keyword evidence="1" id="KW-0812">Transmembrane</keyword>